<dbReference type="RefSeq" id="XP_003319588.2">
    <property type="nucleotide sequence ID" value="XM_003319540.2"/>
</dbReference>
<dbReference type="EMBL" id="DS178263">
    <property type="protein sequence ID" value="EFP75169.2"/>
    <property type="molecule type" value="Genomic_DNA"/>
</dbReference>
<reference evidence="2" key="2">
    <citation type="journal article" date="2011" name="Proc. Natl. Acad. Sci. U.S.A.">
        <title>Obligate biotrophy features unraveled by the genomic analysis of rust fungi.</title>
        <authorList>
            <person name="Duplessis S."/>
            <person name="Cuomo C.A."/>
            <person name="Lin Y.-C."/>
            <person name="Aerts A."/>
            <person name="Tisserant E."/>
            <person name="Veneault-Fourrey C."/>
            <person name="Joly D.L."/>
            <person name="Hacquard S."/>
            <person name="Amselem J."/>
            <person name="Cantarel B.L."/>
            <person name="Chiu R."/>
            <person name="Coutinho P.M."/>
            <person name="Feau N."/>
            <person name="Field M."/>
            <person name="Frey P."/>
            <person name="Gelhaye E."/>
            <person name="Goldberg J."/>
            <person name="Grabherr M.G."/>
            <person name="Kodira C.D."/>
            <person name="Kohler A."/>
            <person name="Kuees U."/>
            <person name="Lindquist E.A."/>
            <person name="Lucas S.M."/>
            <person name="Mago R."/>
            <person name="Mauceli E."/>
            <person name="Morin E."/>
            <person name="Murat C."/>
            <person name="Pangilinan J.L."/>
            <person name="Park R."/>
            <person name="Pearson M."/>
            <person name="Quesneville H."/>
            <person name="Rouhier N."/>
            <person name="Sakthikumar S."/>
            <person name="Salamov A.A."/>
            <person name="Schmutz J."/>
            <person name="Selles B."/>
            <person name="Shapiro H."/>
            <person name="Tanguay P."/>
            <person name="Tuskan G.A."/>
            <person name="Henrissat B."/>
            <person name="Van de Peer Y."/>
            <person name="Rouze P."/>
            <person name="Ellis J.G."/>
            <person name="Dodds P.N."/>
            <person name="Schein J.E."/>
            <person name="Zhong S."/>
            <person name="Hamelin R.C."/>
            <person name="Grigoriev I.V."/>
            <person name="Szabo L.J."/>
            <person name="Martin F."/>
        </authorList>
    </citation>
    <scope>NUCLEOTIDE SEQUENCE [LARGE SCALE GENOMIC DNA]</scope>
    <source>
        <strain evidence="2">CRL 75-36-700-3 / race SCCL</strain>
    </source>
</reference>
<dbReference type="InterPro" id="IPR022036">
    <property type="entry name" value="DUF3605"/>
</dbReference>
<sequence>MFKYKTRVIFTMSFQSFLVLFLATSASTSYVPSMALRYQSGWTTASPANIGRQELKNYQVDALTWSTTRKHIIEGRGSLIAREEDCDKKLALARQKYPGSGKAREYVKSQLDWTNLDPDTNKNLWEEGVYNNPLFAQFRLNEFPYALPPDVTHWVYWLRVPAVSTKFFSPLRHETVPHQDFLNPVRVAALTNYINHYDFYGSSGTSERVLRHLRPSSFAHPSDHVVWEDPVSRERVTRVEGAQAIKWAGRHIVKAIQSRFPPEKYEVLFNRAPERWKSVVEPDHFHVLVFPKVQDSYSLEKSRFSAENLLKAYWVFNLIP</sequence>
<name>E3JSZ4_PUCGT</name>
<dbReference type="InParanoid" id="E3JSZ4"/>
<proteinExistence type="predicted"/>
<dbReference type="VEuPathDB" id="FungiDB:PGTG_01762"/>
<dbReference type="GeneID" id="10547611"/>
<dbReference type="Proteomes" id="UP000008783">
    <property type="component" value="Unassembled WGS sequence"/>
</dbReference>
<dbReference type="KEGG" id="pgr:PGTG_01762"/>
<dbReference type="GO" id="GO:0006044">
    <property type="term" value="P:N-acetylglucosamine metabolic process"/>
    <property type="evidence" value="ECO:0000318"/>
    <property type="project" value="GO_Central"/>
</dbReference>
<dbReference type="OrthoDB" id="2495604at2759"/>
<keyword evidence="2" id="KW-1185">Reference proteome</keyword>
<dbReference type="Pfam" id="PF12239">
    <property type="entry name" value="DUF3605"/>
    <property type="match status" value="1"/>
</dbReference>
<accession>E3JSZ4</accession>
<dbReference type="HOGENOM" id="CLU_994453_0_0_1"/>
<protein>
    <submittedName>
        <fullName evidence="1">Uncharacterized protein</fullName>
    </submittedName>
</protein>
<evidence type="ECO:0000313" key="1">
    <source>
        <dbReference type="EMBL" id="EFP75169.2"/>
    </source>
</evidence>
<dbReference type="GO" id="GO:0005737">
    <property type="term" value="C:cytoplasm"/>
    <property type="evidence" value="ECO:0000318"/>
    <property type="project" value="GO_Central"/>
</dbReference>
<dbReference type="PANTHER" id="PTHR35020">
    <property type="entry name" value="N-ACETYLGLUCOSAMINE-INDUCED PROTEIN 1"/>
    <property type="match status" value="1"/>
</dbReference>
<dbReference type="AlphaFoldDB" id="E3JSZ4"/>
<organism evidence="1 2">
    <name type="scientific">Puccinia graminis f. sp. tritici (strain CRL 75-36-700-3 / race SCCL)</name>
    <name type="common">Black stem rust fungus</name>
    <dbReference type="NCBI Taxonomy" id="418459"/>
    <lineage>
        <taxon>Eukaryota</taxon>
        <taxon>Fungi</taxon>
        <taxon>Dikarya</taxon>
        <taxon>Basidiomycota</taxon>
        <taxon>Pucciniomycotina</taxon>
        <taxon>Pucciniomycetes</taxon>
        <taxon>Pucciniales</taxon>
        <taxon>Pucciniaceae</taxon>
        <taxon>Puccinia</taxon>
    </lineage>
</organism>
<reference key="1">
    <citation type="submission" date="2007-01" db="EMBL/GenBank/DDBJ databases">
        <title>The Genome Sequence of Puccinia graminis f. sp. tritici Strain CRL 75-36-700-3.</title>
        <authorList>
            <consortium name="The Broad Institute Genome Sequencing Platform"/>
            <person name="Birren B."/>
            <person name="Lander E."/>
            <person name="Galagan J."/>
            <person name="Nusbaum C."/>
            <person name="Devon K."/>
            <person name="Cuomo C."/>
            <person name="Jaffe D."/>
            <person name="Butler J."/>
            <person name="Alvarez P."/>
            <person name="Gnerre S."/>
            <person name="Grabherr M."/>
            <person name="Mauceli E."/>
            <person name="Brockman W."/>
            <person name="Young S."/>
            <person name="LaButti K."/>
            <person name="Sykes S."/>
            <person name="DeCaprio D."/>
            <person name="Crawford M."/>
            <person name="Koehrsen M."/>
            <person name="Engels R."/>
            <person name="Montgomery P."/>
            <person name="Pearson M."/>
            <person name="Howarth C."/>
            <person name="Larson L."/>
            <person name="White J."/>
            <person name="Zeng Q."/>
            <person name="Kodira C."/>
            <person name="Yandava C."/>
            <person name="Alvarado L."/>
            <person name="O'Leary S."/>
            <person name="Szabo L."/>
            <person name="Dean R."/>
            <person name="Schein J."/>
        </authorList>
    </citation>
    <scope>NUCLEOTIDE SEQUENCE</scope>
    <source>
        <strain>CRL 75-36-700-3</strain>
    </source>
</reference>
<evidence type="ECO:0000313" key="2">
    <source>
        <dbReference type="Proteomes" id="UP000008783"/>
    </source>
</evidence>
<gene>
    <name evidence="1" type="ORF">PGTG_01762</name>
</gene>
<dbReference type="PANTHER" id="PTHR35020:SF2">
    <property type="entry name" value="N-ACETYLGLUCOSAMINE-INDUCED PROTEIN 1"/>
    <property type="match status" value="1"/>
</dbReference>